<dbReference type="AlphaFoldDB" id="A0A1B1TCB3"/>
<feature type="compositionally biased region" description="Basic and acidic residues" evidence="1">
    <location>
        <begin position="1"/>
        <end position="13"/>
    </location>
</feature>
<organism evidence="2">
    <name type="scientific">uncultured Poseidoniia archaeon</name>
    <dbReference type="NCBI Taxonomy" id="1697135"/>
    <lineage>
        <taxon>Archaea</taxon>
        <taxon>Methanobacteriati</taxon>
        <taxon>Thermoplasmatota</taxon>
        <taxon>Candidatus Poseidoniia</taxon>
        <taxon>environmental samples</taxon>
    </lineage>
</organism>
<reference evidence="2" key="1">
    <citation type="submission" date="2014-11" db="EMBL/GenBank/DDBJ databases">
        <authorList>
            <person name="Zhu J."/>
            <person name="Qi W."/>
            <person name="Song R."/>
        </authorList>
    </citation>
    <scope>NUCLEOTIDE SEQUENCE</scope>
</reference>
<feature type="region of interest" description="Disordered" evidence="1">
    <location>
        <begin position="1"/>
        <end position="25"/>
    </location>
</feature>
<dbReference type="InterPro" id="IPR038594">
    <property type="entry name" value="SepF-like_sf"/>
</dbReference>
<dbReference type="EMBL" id="KP211862">
    <property type="protein sequence ID" value="ANV79919.1"/>
    <property type="molecule type" value="Genomic_DNA"/>
</dbReference>
<proteinExistence type="predicted"/>
<dbReference type="Gene3D" id="3.30.110.150">
    <property type="entry name" value="SepF-like protein"/>
    <property type="match status" value="1"/>
</dbReference>
<sequence>MNVAKQDSDEPKWIEMPSLPNNSNNSIDVEQDYHDLGERYPQAPVPKLSNDTLIHRASLEDITGIPMIMDWIADGDIVIVEMSSIINREIELQTAVSKLQKFIEDDIKGTVFGLGHNRLLLLPPDYGSNNIDSNSN</sequence>
<evidence type="ECO:0008006" key="3">
    <source>
        <dbReference type="Google" id="ProtNLM"/>
    </source>
</evidence>
<evidence type="ECO:0000313" key="2">
    <source>
        <dbReference type="EMBL" id="ANV79919.1"/>
    </source>
</evidence>
<accession>A0A1B1TCB3</accession>
<name>A0A1B1TCB3_9ARCH</name>
<evidence type="ECO:0000256" key="1">
    <source>
        <dbReference type="SAM" id="MobiDB-lite"/>
    </source>
</evidence>
<reference evidence="2" key="2">
    <citation type="journal article" date="2015" name="ISME J.">
        <title>A new class of marine Euryarchaeota group II from the Mediterranean deep chlorophyll maximum.</title>
        <authorList>
            <person name="Martin-Cuadrado A.B."/>
            <person name="Garcia-Heredia I."/>
            <person name="Molto A.G."/>
            <person name="Lopez-Ubeda R."/>
            <person name="Kimes N."/>
            <person name="Lopez-Garcia P."/>
            <person name="Moreira D."/>
            <person name="Rodriguez-Valera F."/>
        </authorList>
    </citation>
    <scope>NUCLEOTIDE SEQUENCE</scope>
</reference>
<protein>
    <recommendedName>
        <fullName evidence="3">Cell division protein SepF</fullName>
    </recommendedName>
</protein>